<gene>
    <name evidence="6" type="primary">tagH_2</name>
    <name evidence="6" type="ORF">Q31b_26220</name>
</gene>
<dbReference type="InterPro" id="IPR003593">
    <property type="entry name" value="AAA+_ATPase"/>
</dbReference>
<dbReference type="GO" id="GO:0016020">
    <property type="term" value="C:membrane"/>
    <property type="evidence" value="ECO:0007669"/>
    <property type="project" value="InterPro"/>
</dbReference>
<keyword evidence="7" id="KW-1185">Reference proteome</keyword>
<dbReference type="EMBL" id="SJPY01000004">
    <property type="protein sequence ID" value="TWU41183.1"/>
    <property type="molecule type" value="Genomic_DNA"/>
</dbReference>
<comment type="similarity">
    <text evidence="1">Belongs to the ABC transporter superfamily.</text>
</comment>
<keyword evidence="4 6" id="KW-0067">ATP-binding</keyword>
<dbReference type="PANTHER" id="PTHR46743:SF2">
    <property type="entry name" value="TEICHOIC ACIDS EXPORT ATP-BINDING PROTEIN TAGH"/>
    <property type="match status" value="1"/>
</dbReference>
<feature type="domain" description="ABC transporter" evidence="5">
    <location>
        <begin position="58"/>
        <end position="279"/>
    </location>
</feature>
<dbReference type="SUPFAM" id="SSF52540">
    <property type="entry name" value="P-loop containing nucleoside triphosphate hydrolases"/>
    <property type="match status" value="1"/>
</dbReference>
<dbReference type="Proteomes" id="UP000315471">
    <property type="component" value="Unassembled WGS sequence"/>
</dbReference>
<dbReference type="Gene3D" id="3.40.50.300">
    <property type="entry name" value="P-loop containing nucleotide triphosphate hydrolases"/>
    <property type="match status" value="1"/>
</dbReference>
<dbReference type="Gene3D" id="2.70.50.60">
    <property type="entry name" value="abc- transporter (atp binding component) like domain"/>
    <property type="match status" value="1"/>
</dbReference>
<protein>
    <submittedName>
        <fullName evidence="6">Teichoic acids export ATP-binding protein TagH</fullName>
    </submittedName>
</protein>
<dbReference type="PANTHER" id="PTHR46743">
    <property type="entry name" value="TEICHOIC ACIDS EXPORT ATP-BINDING PROTEIN TAGH"/>
    <property type="match status" value="1"/>
</dbReference>
<dbReference type="InterPro" id="IPR027417">
    <property type="entry name" value="P-loop_NTPase"/>
</dbReference>
<evidence type="ECO:0000313" key="7">
    <source>
        <dbReference type="Proteomes" id="UP000315471"/>
    </source>
</evidence>
<accession>A0A5C6DUZ0</accession>
<keyword evidence="2" id="KW-0813">Transport</keyword>
<keyword evidence="3" id="KW-0547">Nucleotide-binding</keyword>
<dbReference type="InterPro" id="IPR003439">
    <property type="entry name" value="ABC_transporter-like_ATP-bd"/>
</dbReference>
<dbReference type="CDD" id="cd10147">
    <property type="entry name" value="Wzt_C-like"/>
    <property type="match status" value="1"/>
</dbReference>
<dbReference type="GO" id="GO:0005524">
    <property type="term" value="F:ATP binding"/>
    <property type="evidence" value="ECO:0007669"/>
    <property type="project" value="UniProtKB-KW"/>
</dbReference>
<evidence type="ECO:0000256" key="2">
    <source>
        <dbReference type="ARBA" id="ARBA00022448"/>
    </source>
</evidence>
<evidence type="ECO:0000313" key="6">
    <source>
        <dbReference type="EMBL" id="TWU41183.1"/>
    </source>
</evidence>
<evidence type="ECO:0000256" key="3">
    <source>
        <dbReference type="ARBA" id="ARBA00022741"/>
    </source>
</evidence>
<evidence type="ECO:0000256" key="1">
    <source>
        <dbReference type="ARBA" id="ARBA00005417"/>
    </source>
</evidence>
<name>A0A5C6DUZ0_9BACT</name>
<dbReference type="OrthoDB" id="9778870at2"/>
<dbReference type="GO" id="GO:0140359">
    <property type="term" value="F:ABC-type transporter activity"/>
    <property type="evidence" value="ECO:0007669"/>
    <property type="project" value="InterPro"/>
</dbReference>
<evidence type="ECO:0000259" key="5">
    <source>
        <dbReference type="PROSITE" id="PS50893"/>
    </source>
</evidence>
<dbReference type="GO" id="GO:0016887">
    <property type="term" value="F:ATP hydrolysis activity"/>
    <property type="evidence" value="ECO:0007669"/>
    <property type="project" value="InterPro"/>
</dbReference>
<dbReference type="InterPro" id="IPR015860">
    <property type="entry name" value="ABC_transpr_TagH-like"/>
</dbReference>
<sequence length="444" mass="48394">MPVAIRFENVSKRYRLGEVGSGTIAEDLSRAWARLRGKPDPVAKVGSMKECGSIDAGPQLADNTKGKPKNYVWALSGVSFDVDQGEIIGIIGKNGAGKSTLLKLLSRVTAPTEGIIKTRGRIASLLEVGTGFHPDLTGRENVYLNGSILGMNRQEISRQLDDIVDFSGCSTFIDTPVKRYSSGMTVRLGFSVAAHLQCAVLVVDEVLAVGDIDFQKKCISKLDDVRRSGRTTILVSHNMSLVRRLTTRCVLLRQGKIGCTGTPDAVIREYMQTADHRDTPGVVDLVAHPNRLSKMRPVMERVSLKDSDGNLCDRFPQNEILCIVVKYDSDSIPDPIAGVGFIISSADGATVGGFNTYMTTNEAARRMPRKGEVIFRLCEPKLNPGRYLLTVSIGSHQSQLIDKVEHAIDFTIEAAEIYDTGYLLTAEDGIVALQCDVDISECDQ</sequence>
<dbReference type="Pfam" id="PF00005">
    <property type="entry name" value="ABC_tran"/>
    <property type="match status" value="1"/>
</dbReference>
<comment type="caution">
    <text evidence="6">The sequence shown here is derived from an EMBL/GenBank/DDBJ whole genome shotgun (WGS) entry which is preliminary data.</text>
</comment>
<dbReference type="AlphaFoldDB" id="A0A5C6DUZ0"/>
<dbReference type="InterPro" id="IPR029439">
    <property type="entry name" value="Wzt_C"/>
</dbReference>
<dbReference type="CDD" id="cd03220">
    <property type="entry name" value="ABC_KpsT_Wzt"/>
    <property type="match status" value="1"/>
</dbReference>
<dbReference type="PROSITE" id="PS50893">
    <property type="entry name" value="ABC_TRANSPORTER_2"/>
    <property type="match status" value="1"/>
</dbReference>
<organism evidence="6 7">
    <name type="scientific">Novipirellula aureliae</name>
    <dbReference type="NCBI Taxonomy" id="2527966"/>
    <lineage>
        <taxon>Bacteria</taxon>
        <taxon>Pseudomonadati</taxon>
        <taxon>Planctomycetota</taxon>
        <taxon>Planctomycetia</taxon>
        <taxon>Pirellulales</taxon>
        <taxon>Pirellulaceae</taxon>
        <taxon>Novipirellula</taxon>
    </lineage>
</organism>
<dbReference type="SMART" id="SM00382">
    <property type="entry name" value="AAA"/>
    <property type="match status" value="1"/>
</dbReference>
<evidence type="ECO:0000256" key="4">
    <source>
        <dbReference type="ARBA" id="ARBA00022840"/>
    </source>
</evidence>
<dbReference type="InterPro" id="IPR050683">
    <property type="entry name" value="Bact_Polysacc_Export_ATP-bd"/>
</dbReference>
<reference evidence="6 7" key="1">
    <citation type="submission" date="2019-02" db="EMBL/GenBank/DDBJ databases">
        <title>Deep-cultivation of Planctomycetes and their phenomic and genomic characterization uncovers novel biology.</title>
        <authorList>
            <person name="Wiegand S."/>
            <person name="Jogler M."/>
            <person name="Boedeker C."/>
            <person name="Pinto D."/>
            <person name="Vollmers J."/>
            <person name="Rivas-Marin E."/>
            <person name="Kohn T."/>
            <person name="Peeters S.H."/>
            <person name="Heuer A."/>
            <person name="Rast P."/>
            <person name="Oberbeckmann S."/>
            <person name="Bunk B."/>
            <person name="Jeske O."/>
            <person name="Meyerdierks A."/>
            <person name="Storesund J.E."/>
            <person name="Kallscheuer N."/>
            <person name="Luecker S."/>
            <person name="Lage O.M."/>
            <person name="Pohl T."/>
            <person name="Merkel B.J."/>
            <person name="Hornburger P."/>
            <person name="Mueller R.-W."/>
            <person name="Bruemmer F."/>
            <person name="Labrenz M."/>
            <person name="Spormann A.M."/>
            <person name="Op Den Camp H."/>
            <person name="Overmann J."/>
            <person name="Amann R."/>
            <person name="Jetten M.S.M."/>
            <person name="Mascher T."/>
            <person name="Medema M.H."/>
            <person name="Devos D.P."/>
            <person name="Kaster A.-K."/>
            <person name="Ovreas L."/>
            <person name="Rohde M."/>
            <person name="Galperin M.Y."/>
            <person name="Jogler C."/>
        </authorList>
    </citation>
    <scope>NUCLEOTIDE SEQUENCE [LARGE SCALE GENOMIC DNA]</scope>
    <source>
        <strain evidence="6 7">Q31b</strain>
    </source>
</reference>
<dbReference type="RefSeq" id="WP_146600045.1">
    <property type="nucleotide sequence ID" value="NZ_SJPY01000004.1"/>
</dbReference>
<dbReference type="Pfam" id="PF14524">
    <property type="entry name" value="Wzt_C"/>
    <property type="match status" value="1"/>
</dbReference>
<proteinExistence type="inferred from homology"/>